<dbReference type="GeneID" id="71777126"/>
<dbReference type="VEuPathDB" id="FungiDB:TERG_11744"/>
<gene>
    <name evidence="1" type="ORF">TERG_11744</name>
</gene>
<dbReference type="EMBL" id="GG700649">
    <property type="protein sequence ID" value="KFL60667.1"/>
    <property type="molecule type" value="Genomic_DNA"/>
</dbReference>
<name>A0A080WJ59_TRIRC</name>
<dbReference type="InParanoid" id="A0A080WJ59"/>
<evidence type="ECO:0000313" key="1">
    <source>
        <dbReference type="EMBL" id="KFL60667.1"/>
    </source>
</evidence>
<dbReference type="RefSeq" id="XP_047605483.1">
    <property type="nucleotide sequence ID" value="XM_047750809.1"/>
</dbReference>
<dbReference type="Proteomes" id="UP000008864">
    <property type="component" value="Unassembled WGS sequence"/>
</dbReference>
<protein>
    <submittedName>
        <fullName evidence="1">Uncharacterized protein</fullName>
    </submittedName>
</protein>
<evidence type="ECO:0000313" key="2">
    <source>
        <dbReference type="Proteomes" id="UP000008864"/>
    </source>
</evidence>
<sequence length="159" mass="17193">MRRVIWIQPQVPFTRHQGLVACIPQELRQGDDSVVQVAFIPRLAALELGLILAHRPQAGDVYTVEGARGLPVSLSIPLGGHRCIYGANGSGVQHVFTVISAREQHRTRGRAGSRCVEVCESHSSVAGDAVDVRCLDLAAEAACIREAQVIGDNHKEIRS</sequence>
<dbReference type="AlphaFoldDB" id="A0A080WJ59"/>
<accession>A0A080WJ59</accession>
<reference evidence="2" key="1">
    <citation type="journal article" date="2012" name="MBio">
        <title>Comparative genome analysis of Trichophyton rubrum and related dermatophytes reveals candidate genes involved in infection.</title>
        <authorList>
            <person name="Martinez D.A."/>
            <person name="Oliver B.G."/>
            <person name="Graeser Y."/>
            <person name="Goldberg J.M."/>
            <person name="Li W."/>
            <person name="Martinez-Rossi N.M."/>
            <person name="Monod M."/>
            <person name="Shelest E."/>
            <person name="Barton R.C."/>
            <person name="Birch E."/>
            <person name="Brakhage A.A."/>
            <person name="Chen Z."/>
            <person name="Gurr S.J."/>
            <person name="Heiman D."/>
            <person name="Heitman J."/>
            <person name="Kosti I."/>
            <person name="Rossi A."/>
            <person name="Saif S."/>
            <person name="Samalova M."/>
            <person name="Saunders C.W."/>
            <person name="Shea T."/>
            <person name="Summerbell R.C."/>
            <person name="Xu J."/>
            <person name="Young S."/>
            <person name="Zeng Q."/>
            <person name="Birren B.W."/>
            <person name="Cuomo C.A."/>
            <person name="White T.C."/>
        </authorList>
    </citation>
    <scope>NUCLEOTIDE SEQUENCE [LARGE SCALE GENOMIC DNA]</scope>
    <source>
        <strain evidence="2">ATCC MYA-4607 / CBS 118892</strain>
    </source>
</reference>
<proteinExistence type="predicted"/>
<dbReference type="HOGENOM" id="CLU_1662064_0_0_1"/>
<keyword evidence="2" id="KW-1185">Reference proteome</keyword>
<organism evidence="1 2">
    <name type="scientific">Trichophyton rubrum (strain ATCC MYA-4607 / CBS 118892)</name>
    <name type="common">Athlete's foot fungus</name>
    <dbReference type="NCBI Taxonomy" id="559305"/>
    <lineage>
        <taxon>Eukaryota</taxon>
        <taxon>Fungi</taxon>
        <taxon>Dikarya</taxon>
        <taxon>Ascomycota</taxon>
        <taxon>Pezizomycotina</taxon>
        <taxon>Eurotiomycetes</taxon>
        <taxon>Eurotiomycetidae</taxon>
        <taxon>Onygenales</taxon>
        <taxon>Arthrodermataceae</taxon>
        <taxon>Trichophyton</taxon>
    </lineage>
</organism>